<sequence length="219" mass="25234">MRKLAAHDRAYDLVVAEEHLFYRVSRTNYPGQEDTFVQHDLTRGWEVSEQAYNQAKYRGPLLPYQAGEKVAFLPNGDSLRCAFQDSVVRRFSPMGQLLRELPTSIESVMSIYSIALDAEARLWTAVPSFHQVAQYEVDSAQKLCEVGGSWDPTELNHPEEVICYENDLFISDMGNERLVLLDTQTKALSTYRTFTQSVWQYRRLRGQEVVRLQDGLYVL</sequence>
<dbReference type="Proteomes" id="UP001597197">
    <property type="component" value="Unassembled WGS sequence"/>
</dbReference>
<evidence type="ECO:0000313" key="2">
    <source>
        <dbReference type="Proteomes" id="UP001597197"/>
    </source>
</evidence>
<name>A0ABW4R1N7_9BACT</name>
<dbReference type="RefSeq" id="WP_382318348.1">
    <property type="nucleotide sequence ID" value="NZ_JBHUFD010000019.1"/>
</dbReference>
<dbReference type="InterPro" id="IPR011042">
    <property type="entry name" value="6-blade_b-propeller_TolB-like"/>
</dbReference>
<dbReference type="Gene3D" id="2.120.10.30">
    <property type="entry name" value="TolB, C-terminal domain"/>
    <property type="match status" value="1"/>
</dbReference>
<proteinExistence type="predicted"/>
<reference evidence="2" key="1">
    <citation type="journal article" date="2019" name="Int. J. Syst. Evol. Microbiol.">
        <title>The Global Catalogue of Microorganisms (GCM) 10K type strain sequencing project: providing services to taxonomists for standard genome sequencing and annotation.</title>
        <authorList>
            <consortium name="The Broad Institute Genomics Platform"/>
            <consortium name="The Broad Institute Genome Sequencing Center for Infectious Disease"/>
            <person name="Wu L."/>
            <person name="Ma J."/>
        </authorList>
    </citation>
    <scope>NUCLEOTIDE SEQUENCE [LARGE SCALE GENOMIC DNA]</scope>
    <source>
        <strain evidence="2">CGMCC 1.15795</strain>
    </source>
</reference>
<gene>
    <name evidence="1" type="ORF">ACFSDX_24090</name>
</gene>
<comment type="caution">
    <text evidence="1">The sequence shown here is derived from an EMBL/GenBank/DDBJ whole genome shotgun (WGS) entry which is preliminary data.</text>
</comment>
<protein>
    <submittedName>
        <fullName evidence="1">Uncharacterized protein</fullName>
    </submittedName>
</protein>
<accession>A0ABW4R1N7</accession>
<organism evidence="1 2">
    <name type="scientific">Hymenobacter bucti</name>
    <dbReference type="NCBI Taxonomy" id="1844114"/>
    <lineage>
        <taxon>Bacteria</taxon>
        <taxon>Pseudomonadati</taxon>
        <taxon>Bacteroidota</taxon>
        <taxon>Cytophagia</taxon>
        <taxon>Cytophagales</taxon>
        <taxon>Hymenobacteraceae</taxon>
        <taxon>Hymenobacter</taxon>
    </lineage>
</organism>
<evidence type="ECO:0000313" key="1">
    <source>
        <dbReference type="EMBL" id="MFD1875535.1"/>
    </source>
</evidence>
<dbReference type="EMBL" id="JBHUFD010000019">
    <property type="protein sequence ID" value="MFD1875535.1"/>
    <property type="molecule type" value="Genomic_DNA"/>
</dbReference>
<keyword evidence="2" id="KW-1185">Reference proteome</keyword>
<dbReference type="SUPFAM" id="SSF101898">
    <property type="entry name" value="NHL repeat"/>
    <property type="match status" value="1"/>
</dbReference>